<dbReference type="AlphaFoldDB" id="A0A2P5D471"/>
<dbReference type="InParanoid" id="A0A2P5D471"/>
<dbReference type="GO" id="GO:0006357">
    <property type="term" value="P:regulation of transcription by RNA polymerase II"/>
    <property type="evidence" value="ECO:0007669"/>
    <property type="project" value="TreeGrafter"/>
</dbReference>
<dbReference type="PANTHER" id="PTHR34396">
    <property type="entry name" value="OS03G0264950 PROTEIN-RELATED"/>
    <property type="match status" value="1"/>
</dbReference>
<dbReference type="EMBL" id="JXTC01000298">
    <property type="protein sequence ID" value="PON68109.1"/>
    <property type="molecule type" value="Genomic_DNA"/>
</dbReference>
<dbReference type="PANTHER" id="PTHR34396:SF25">
    <property type="entry name" value="BOUNDARY ELEMENT ASSOCIATED FACTOR"/>
    <property type="match status" value="1"/>
</dbReference>
<keyword evidence="2" id="KW-1185">Reference proteome</keyword>
<protein>
    <submittedName>
        <fullName evidence="1">Zinc finger, BED-type</fullName>
    </submittedName>
</protein>
<comment type="caution">
    <text evidence="1">The sequence shown here is derived from an EMBL/GenBank/DDBJ whole genome shotgun (WGS) entry which is preliminary data.</text>
</comment>
<dbReference type="SUPFAM" id="SSF140996">
    <property type="entry name" value="Hermes dimerisation domain"/>
    <property type="match status" value="1"/>
</dbReference>
<dbReference type="GO" id="GO:0005634">
    <property type="term" value="C:nucleus"/>
    <property type="evidence" value="ECO:0007669"/>
    <property type="project" value="TreeGrafter"/>
</dbReference>
<gene>
    <name evidence="1" type="ORF">TorRG33x02_262700</name>
</gene>
<proteinExistence type="predicted"/>
<reference evidence="2" key="1">
    <citation type="submission" date="2016-06" db="EMBL/GenBank/DDBJ databases">
        <title>Parallel loss of symbiosis genes in relatives of nitrogen-fixing non-legume Parasponia.</title>
        <authorList>
            <person name="Van Velzen R."/>
            <person name="Holmer R."/>
            <person name="Bu F."/>
            <person name="Rutten L."/>
            <person name="Van Zeijl A."/>
            <person name="Liu W."/>
            <person name="Santuari L."/>
            <person name="Cao Q."/>
            <person name="Sharma T."/>
            <person name="Shen D."/>
            <person name="Roswanjaya Y."/>
            <person name="Wardhani T."/>
            <person name="Kalhor M.S."/>
            <person name="Jansen J."/>
            <person name="Van den Hoogen J."/>
            <person name="Gungor B."/>
            <person name="Hartog M."/>
            <person name="Hontelez J."/>
            <person name="Verver J."/>
            <person name="Yang W.-C."/>
            <person name="Schijlen E."/>
            <person name="Repin R."/>
            <person name="Schilthuizen M."/>
            <person name="Schranz E."/>
            <person name="Heidstra R."/>
            <person name="Miyata K."/>
            <person name="Fedorova E."/>
            <person name="Kohlen W."/>
            <person name="Bisseling T."/>
            <person name="Smit S."/>
            <person name="Geurts R."/>
        </authorList>
    </citation>
    <scope>NUCLEOTIDE SEQUENCE [LARGE SCALE GENOMIC DNA]</scope>
    <source>
        <strain evidence="2">cv. RG33-2</strain>
    </source>
</reference>
<organism evidence="1 2">
    <name type="scientific">Trema orientale</name>
    <name type="common">Charcoal tree</name>
    <name type="synonym">Celtis orientalis</name>
    <dbReference type="NCBI Taxonomy" id="63057"/>
    <lineage>
        <taxon>Eukaryota</taxon>
        <taxon>Viridiplantae</taxon>
        <taxon>Streptophyta</taxon>
        <taxon>Embryophyta</taxon>
        <taxon>Tracheophyta</taxon>
        <taxon>Spermatophyta</taxon>
        <taxon>Magnoliopsida</taxon>
        <taxon>eudicotyledons</taxon>
        <taxon>Gunneridae</taxon>
        <taxon>Pentapetalae</taxon>
        <taxon>rosids</taxon>
        <taxon>fabids</taxon>
        <taxon>Rosales</taxon>
        <taxon>Cannabaceae</taxon>
        <taxon>Trema</taxon>
    </lineage>
</organism>
<dbReference type="InterPro" id="IPR053031">
    <property type="entry name" value="Cuticle_assoc_protein"/>
</dbReference>
<evidence type="ECO:0000313" key="2">
    <source>
        <dbReference type="Proteomes" id="UP000237000"/>
    </source>
</evidence>
<dbReference type="Proteomes" id="UP000237000">
    <property type="component" value="Unassembled WGS sequence"/>
</dbReference>
<name>A0A2P5D471_TREOI</name>
<dbReference type="STRING" id="63057.A0A2P5D471"/>
<dbReference type="GO" id="GO:1990837">
    <property type="term" value="F:sequence-specific double-stranded DNA binding"/>
    <property type="evidence" value="ECO:0007669"/>
    <property type="project" value="TreeGrafter"/>
</dbReference>
<sequence length="109" mass="12253">MKAVCGHCGRHLGGNSRNGTKHLHNHLDRCPVRKAQNVTNPNKTTDGSPAVTTHTFDPEVARKKLAHMIILHEYPLSMVEHIGFIEFLNFICPSFQVVSRNTIRSDILK</sequence>
<evidence type="ECO:0000313" key="1">
    <source>
        <dbReference type="EMBL" id="PON68109.1"/>
    </source>
</evidence>
<accession>A0A2P5D471</accession>
<feature type="non-terminal residue" evidence="1">
    <location>
        <position position="109"/>
    </location>
</feature>
<dbReference type="OrthoDB" id="1165002at2759"/>